<feature type="transmembrane region" description="Helical" evidence="6">
    <location>
        <begin position="116"/>
        <end position="138"/>
    </location>
</feature>
<dbReference type="InterPro" id="IPR007593">
    <property type="entry name" value="CD225/Dispanin_fam"/>
</dbReference>
<evidence type="ECO:0000256" key="4">
    <source>
        <dbReference type="ARBA" id="ARBA00022989"/>
    </source>
</evidence>
<protein>
    <submittedName>
        <fullName evidence="7">Uncharacterized protein</fullName>
    </submittedName>
</protein>
<keyword evidence="8" id="KW-1185">Reference proteome</keyword>
<comment type="caution">
    <text evidence="7">The sequence shown here is derived from an EMBL/GenBank/DDBJ whole genome shotgun (WGS) entry which is preliminary data.</text>
</comment>
<reference evidence="7 8" key="1">
    <citation type="submission" date="2024-01" db="EMBL/GenBank/DDBJ databases">
        <title>The genome of the rayed Mediterranean limpet Patella caerulea (Linnaeus, 1758).</title>
        <authorList>
            <person name="Anh-Thu Weber A."/>
            <person name="Halstead-Nussloch G."/>
        </authorList>
    </citation>
    <scope>NUCLEOTIDE SEQUENCE [LARGE SCALE GENOMIC DNA]</scope>
    <source>
        <strain evidence="7">AATW-2023a</strain>
        <tissue evidence="7">Whole specimen</tissue>
    </source>
</reference>
<evidence type="ECO:0000256" key="6">
    <source>
        <dbReference type="SAM" id="Phobius"/>
    </source>
</evidence>
<dbReference type="Pfam" id="PF04505">
    <property type="entry name" value="CD225"/>
    <property type="match status" value="1"/>
</dbReference>
<keyword evidence="3 6" id="KW-0812">Transmembrane</keyword>
<proteinExistence type="inferred from homology"/>
<evidence type="ECO:0000256" key="2">
    <source>
        <dbReference type="ARBA" id="ARBA00006843"/>
    </source>
</evidence>
<keyword evidence="5 6" id="KW-0472">Membrane</keyword>
<sequence length="150" mass="16697">MYLISTGSSSYYNVKQNQNDDISDDANPFNDDPERVHRYSLRKASRAENTSIAVSTLPISTFVPDYMNLAIFATVCCCLPIGVFAIKRNKEARRLKESGDILGAQKKAASAKRLSIWGMVVGFIFLGVVIGVGVGIYLEHKHIPHHYYGR</sequence>
<dbReference type="PANTHER" id="PTHR14948">
    <property type="entry name" value="NG5"/>
    <property type="match status" value="1"/>
</dbReference>
<dbReference type="AlphaFoldDB" id="A0AAN8Q6U6"/>
<gene>
    <name evidence="7" type="ORF">SNE40_006815</name>
</gene>
<comment type="subcellular location">
    <subcellularLocation>
        <location evidence="1">Membrane</location>
    </subcellularLocation>
</comment>
<keyword evidence="4 6" id="KW-1133">Transmembrane helix</keyword>
<organism evidence="7 8">
    <name type="scientific">Patella caerulea</name>
    <name type="common">Rayed Mediterranean limpet</name>
    <dbReference type="NCBI Taxonomy" id="87958"/>
    <lineage>
        <taxon>Eukaryota</taxon>
        <taxon>Metazoa</taxon>
        <taxon>Spiralia</taxon>
        <taxon>Lophotrochozoa</taxon>
        <taxon>Mollusca</taxon>
        <taxon>Gastropoda</taxon>
        <taxon>Patellogastropoda</taxon>
        <taxon>Patelloidea</taxon>
        <taxon>Patellidae</taxon>
        <taxon>Patella</taxon>
    </lineage>
</organism>
<evidence type="ECO:0000313" key="7">
    <source>
        <dbReference type="EMBL" id="KAK6184320.1"/>
    </source>
</evidence>
<dbReference type="InterPro" id="IPR051423">
    <property type="entry name" value="CD225/Dispanin"/>
</dbReference>
<evidence type="ECO:0000256" key="1">
    <source>
        <dbReference type="ARBA" id="ARBA00004370"/>
    </source>
</evidence>
<name>A0AAN8Q6U6_PATCE</name>
<evidence type="ECO:0000313" key="8">
    <source>
        <dbReference type="Proteomes" id="UP001347796"/>
    </source>
</evidence>
<dbReference type="EMBL" id="JAZGQO010000006">
    <property type="protein sequence ID" value="KAK6184320.1"/>
    <property type="molecule type" value="Genomic_DNA"/>
</dbReference>
<accession>A0AAN8Q6U6</accession>
<evidence type="ECO:0000256" key="3">
    <source>
        <dbReference type="ARBA" id="ARBA00022692"/>
    </source>
</evidence>
<dbReference type="Proteomes" id="UP001347796">
    <property type="component" value="Unassembled WGS sequence"/>
</dbReference>
<feature type="transmembrane region" description="Helical" evidence="6">
    <location>
        <begin position="66"/>
        <end position="86"/>
    </location>
</feature>
<dbReference type="PANTHER" id="PTHR14948:SF44">
    <property type="entry name" value="PROLINE-RICH TRANSMEMBRANE PROTEIN 1-LIKE"/>
    <property type="match status" value="1"/>
</dbReference>
<comment type="similarity">
    <text evidence="2">Belongs to the CD225/Dispanin family.</text>
</comment>
<dbReference type="GO" id="GO:0016020">
    <property type="term" value="C:membrane"/>
    <property type="evidence" value="ECO:0007669"/>
    <property type="project" value="UniProtKB-SubCell"/>
</dbReference>
<evidence type="ECO:0000256" key="5">
    <source>
        <dbReference type="ARBA" id="ARBA00023136"/>
    </source>
</evidence>